<evidence type="ECO:0000256" key="1">
    <source>
        <dbReference type="ARBA" id="ARBA00022729"/>
    </source>
</evidence>
<dbReference type="PANTHER" id="PTHR43405">
    <property type="entry name" value="GLYCOSYL HYDROLASE DIGH"/>
    <property type="match status" value="1"/>
</dbReference>
<sequence>MKSFIFILILVFNVTVALAQEKLLREFRGVWVATVGNIDWPSNKNLSVDQQKKEIIDMLDLFKSMNFNAVIFQVRPSADAFYNSKYEPWSFYLNGTNNKAPSPYYDPLAFMIQEAHKRGMELHAWLNPYRAVVNYQEFRSNPFPLTYEKPEWFINYGNNKYFDPGIPEVRAHTKKIVTDIVQNYDVDAIHFDDYFYPYQIKDQEFDDHRSFKTFGGDLYPNQRDSWRRQNVDRIIQELYMTIKNIKPWVQFGISPFGVWRNYSDDRRGSATEAGQTNYDNLYADILLWMQKGWLDYILPQVYWHMGHEKVDYGQIVQWWAANSFNTNLFIGHGLYRLADKKEDKAWNLQNPTQIERQLDLNSSISQIKGSVFFSAASLAKNPFNINDVLTQKYFQTPALQPVANKKEKFTPQPVINARLRKLKNKQYVLEWDLMSEKTEHQAVKFLIYRFDENEVHNINKASNILSLTGETSLVIPKKILKAGTSLLIIAVSRNNDMSSPVNVKL</sequence>
<keyword evidence="1" id="KW-0732">Signal</keyword>
<feature type="domain" description="Glycosyl hydrolase-like 10" evidence="2">
    <location>
        <begin position="26"/>
        <end position="346"/>
    </location>
</feature>
<name>A0ABU9KW01_9FLAO</name>
<reference evidence="3 4" key="1">
    <citation type="submission" date="2024-04" db="EMBL/GenBank/DDBJ databases">
        <title>whole genome sequencing of Lutimonas vermicola strain IMCC1616.</title>
        <authorList>
            <person name="Bae S.S."/>
        </authorList>
    </citation>
    <scope>NUCLEOTIDE SEQUENCE [LARGE SCALE GENOMIC DNA]</scope>
    <source>
        <strain evidence="3 4">IMCC1616</strain>
    </source>
</reference>
<organism evidence="3 4">
    <name type="scientific">Lutimonas vermicola</name>
    <dbReference type="NCBI Taxonomy" id="414288"/>
    <lineage>
        <taxon>Bacteria</taxon>
        <taxon>Pseudomonadati</taxon>
        <taxon>Bacteroidota</taxon>
        <taxon>Flavobacteriia</taxon>
        <taxon>Flavobacteriales</taxon>
        <taxon>Flavobacteriaceae</taxon>
        <taxon>Lutimonas</taxon>
    </lineage>
</organism>
<dbReference type="PANTHER" id="PTHR43405:SF1">
    <property type="entry name" value="GLYCOSYL HYDROLASE DIGH"/>
    <property type="match status" value="1"/>
</dbReference>
<protein>
    <submittedName>
        <fullName evidence="3">Family 10 glycosylhydrolase</fullName>
    </submittedName>
</protein>
<dbReference type="CDD" id="cd00551">
    <property type="entry name" value="AmyAc_family"/>
    <property type="match status" value="1"/>
</dbReference>
<dbReference type="SUPFAM" id="SSF51445">
    <property type="entry name" value="(Trans)glycosidases"/>
    <property type="match status" value="1"/>
</dbReference>
<dbReference type="EMBL" id="JBCDNA010000001">
    <property type="protein sequence ID" value="MEL4454372.1"/>
    <property type="molecule type" value="Genomic_DNA"/>
</dbReference>
<dbReference type="Proteomes" id="UP001474120">
    <property type="component" value="Unassembled WGS sequence"/>
</dbReference>
<proteinExistence type="predicted"/>
<evidence type="ECO:0000313" key="4">
    <source>
        <dbReference type="Proteomes" id="UP001474120"/>
    </source>
</evidence>
<gene>
    <name evidence="3" type="ORF">AABB81_00580</name>
</gene>
<dbReference type="InterPro" id="IPR017853">
    <property type="entry name" value="GH"/>
</dbReference>
<dbReference type="InterPro" id="IPR052177">
    <property type="entry name" value="Divisome_Glycosyl_Hydrolase"/>
</dbReference>
<evidence type="ECO:0000313" key="3">
    <source>
        <dbReference type="EMBL" id="MEL4454372.1"/>
    </source>
</evidence>
<accession>A0ABU9KW01</accession>
<keyword evidence="4" id="KW-1185">Reference proteome</keyword>
<comment type="caution">
    <text evidence="3">The sequence shown here is derived from an EMBL/GenBank/DDBJ whole genome shotgun (WGS) entry which is preliminary data.</text>
</comment>
<dbReference type="InterPro" id="IPR003790">
    <property type="entry name" value="GHL10"/>
</dbReference>
<dbReference type="Pfam" id="PF02638">
    <property type="entry name" value="GHL10"/>
    <property type="match status" value="1"/>
</dbReference>
<dbReference type="Gene3D" id="3.20.20.80">
    <property type="entry name" value="Glycosidases"/>
    <property type="match status" value="1"/>
</dbReference>
<evidence type="ECO:0000259" key="2">
    <source>
        <dbReference type="Pfam" id="PF02638"/>
    </source>
</evidence>
<dbReference type="RefSeq" id="WP_342157903.1">
    <property type="nucleotide sequence ID" value="NZ_JBCDNA010000001.1"/>
</dbReference>